<gene>
    <name evidence="3" type="ORF">GCM10010915_03560</name>
</gene>
<dbReference type="Pfam" id="PF20434">
    <property type="entry name" value="BD-FAE"/>
    <property type="match status" value="1"/>
</dbReference>
<dbReference type="InterPro" id="IPR050300">
    <property type="entry name" value="GDXG_lipolytic_enzyme"/>
</dbReference>
<dbReference type="SUPFAM" id="SSF53474">
    <property type="entry name" value="alpha/beta-Hydrolases"/>
    <property type="match status" value="1"/>
</dbReference>
<dbReference type="AlphaFoldDB" id="A0A916Y1G8"/>
<accession>A0A916Y1G8</accession>
<proteinExistence type="predicted"/>
<reference evidence="3" key="2">
    <citation type="submission" date="2020-09" db="EMBL/GenBank/DDBJ databases">
        <authorList>
            <person name="Sun Q."/>
            <person name="Zhou Y."/>
        </authorList>
    </citation>
    <scope>NUCLEOTIDE SEQUENCE</scope>
    <source>
        <strain evidence="3">CGMCC 1.15152</strain>
    </source>
</reference>
<reference evidence="3" key="1">
    <citation type="journal article" date="2014" name="Int. J. Syst. Evol. Microbiol.">
        <title>Complete genome sequence of Corynebacterium casei LMG S-19264T (=DSM 44701T), isolated from a smear-ripened cheese.</title>
        <authorList>
            <consortium name="US DOE Joint Genome Institute (JGI-PGF)"/>
            <person name="Walter F."/>
            <person name="Albersmeier A."/>
            <person name="Kalinowski J."/>
            <person name="Ruckert C."/>
        </authorList>
    </citation>
    <scope>NUCLEOTIDE SEQUENCE</scope>
    <source>
        <strain evidence="3">CGMCC 1.15152</strain>
    </source>
</reference>
<dbReference type="Proteomes" id="UP000633205">
    <property type="component" value="Unassembled WGS sequence"/>
</dbReference>
<dbReference type="InterPro" id="IPR029058">
    <property type="entry name" value="AB_hydrolase_fold"/>
</dbReference>
<dbReference type="PANTHER" id="PTHR48081:SF33">
    <property type="entry name" value="KYNURENINE FORMAMIDASE"/>
    <property type="match status" value="1"/>
</dbReference>
<evidence type="ECO:0000313" key="4">
    <source>
        <dbReference type="Proteomes" id="UP000633205"/>
    </source>
</evidence>
<dbReference type="GO" id="GO:0016787">
    <property type="term" value="F:hydrolase activity"/>
    <property type="evidence" value="ECO:0007669"/>
    <property type="project" value="UniProtKB-KW"/>
</dbReference>
<dbReference type="Gene3D" id="3.40.50.1820">
    <property type="entry name" value="alpha/beta hydrolase"/>
    <property type="match status" value="1"/>
</dbReference>
<evidence type="ECO:0000256" key="1">
    <source>
        <dbReference type="ARBA" id="ARBA00022801"/>
    </source>
</evidence>
<evidence type="ECO:0000259" key="2">
    <source>
        <dbReference type="Pfam" id="PF20434"/>
    </source>
</evidence>
<comment type="caution">
    <text evidence="3">The sequence shown here is derived from an EMBL/GenBank/DDBJ whole genome shotgun (WGS) entry which is preliminary data.</text>
</comment>
<dbReference type="PANTHER" id="PTHR48081">
    <property type="entry name" value="AB HYDROLASE SUPERFAMILY PROTEIN C4A8.06C"/>
    <property type="match status" value="1"/>
</dbReference>
<sequence>MTDVVHDARARAERTARIRQLGQNLSPDMVVGTQKICAEALPTAPFDDVAIVRDIAYGLHERHVLDVYSPAPPASPGGRPVVVFVHGGGFVAGNKGSDDSPFGTNIGVWAVRHGLVAVGINYRLAPEASWPDGADDIAAALEWVRDEIGSFGGSADSAFLIGQSAGAMHVADYLGRASRVAPPLELVGAALISCLYDVGSAADLPMHRAYWGDELSRWADMGSLSTVIETTTPLFLAVAEFDEPQFLAHALTMAQQWTDTHGTFAPLHLVPGENHLSTVYRLGSTDDILGPPLLTFISEALAISPSR</sequence>
<organism evidence="3 4">
    <name type="scientific">Microbacterium faecale</name>
    <dbReference type="NCBI Taxonomy" id="1804630"/>
    <lineage>
        <taxon>Bacteria</taxon>
        <taxon>Bacillati</taxon>
        <taxon>Actinomycetota</taxon>
        <taxon>Actinomycetes</taxon>
        <taxon>Micrococcales</taxon>
        <taxon>Microbacteriaceae</taxon>
        <taxon>Microbacterium</taxon>
    </lineage>
</organism>
<dbReference type="EMBL" id="BMHO01000001">
    <property type="protein sequence ID" value="GGD26816.1"/>
    <property type="molecule type" value="Genomic_DNA"/>
</dbReference>
<dbReference type="InterPro" id="IPR049492">
    <property type="entry name" value="BD-FAE-like_dom"/>
</dbReference>
<name>A0A916Y1G8_9MICO</name>
<feature type="domain" description="BD-FAE-like" evidence="2">
    <location>
        <begin position="65"/>
        <end position="175"/>
    </location>
</feature>
<keyword evidence="1" id="KW-0378">Hydrolase</keyword>
<protein>
    <recommendedName>
        <fullName evidence="2">BD-FAE-like domain-containing protein</fullName>
    </recommendedName>
</protein>
<evidence type="ECO:0000313" key="3">
    <source>
        <dbReference type="EMBL" id="GGD26816.1"/>
    </source>
</evidence>
<keyword evidence="4" id="KW-1185">Reference proteome</keyword>